<dbReference type="VEuPathDB" id="VectorBase:LOC119178713"/>
<dbReference type="EMBL" id="JABSTU010000011">
    <property type="protein sequence ID" value="KAH8009126.1"/>
    <property type="molecule type" value="Genomic_DNA"/>
</dbReference>
<keyword evidence="4" id="KW-1185">Reference proteome</keyword>
<dbReference type="Pfam" id="PF00004">
    <property type="entry name" value="AAA"/>
    <property type="match status" value="1"/>
</dbReference>
<dbReference type="Proteomes" id="UP000821866">
    <property type="component" value="Chromosome 9"/>
</dbReference>
<dbReference type="GO" id="GO:0016887">
    <property type="term" value="F:ATP hydrolysis activity"/>
    <property type="evidence" value="ECO:0007669"/>
    <property type="project" value="InterPro"/>
</dbReference>
<dbReference type="InterPro" id="IPR003959">
    <property type="entry name" value="ATPase_AAA_core"/>
</dbReference>
<dbReference type="GO" id="GO:0005524">
    <property type="term" value="F:ATP binding"/>
    <property type="evidence" value="ECO:0007669"/>
    <property type="project" value="InterPro"/>
</dbReference>
<gene>
    <name evidence="3" type="ORF">HPB51_010916</name>
</gene>
<dbReference type="InterPro" id="IPR027417">
    <property type="entry name" value="P-loop_NTPase"/>
</dbReference>
<feature type="region of interest" description="Disordered" evidence="1">
    <location>
        <begin position="70"/>
        <end position="90"/>
    </location>
</feature>
<dbReference type="Gene3D" id="3.40.50.300">
    <property type="entry name" value="P-loop containing nucleotide triphosphate hydrolases"/>
    <property type="match status" value="1"/>
</dbReference>
<comment type="caution">
    <text evidence="3">The sequence shown here is derived from an EMBL/GenBank/DDBJ whole genome shotgun (WGS) entry which is preliminary data.</text>
</comment>
<evidence type="ECO:0000256" key="1">
    <source>
        <dbReference type="SAM" id="MobiDB-lite"/>
    </source>
</evidence>
<organism evidence="3 4">
    <name type="scientific">Rhipicephalus microplus</name>
    <name type="common">Cattle tick</name>
    <name type="synonym">Boophilus microplus</name>
    <dbReference type="NCBI Taxonomy" id="6941"/>
    <lineage>
        <taxon>Eukaryota</taxon>
        <taxon>Metazoa</taxon>
        <taxon>Ecdysozoa</taxon>
        <taxon>Arthropoda</taxon>
        <taxon>Chelicerata</taxon>
        <taxon>Arachnida</taxon>
        <taxon>Acari</taxon>
        <taxon>Parasitiformes</taxon>
        <taxon>Ixodida</taxon>
        <taxon>Ixodoidea</taxon>
        <taxon>Ixodidae</taxon>
        <taxon>Rhipicephalinae</taxon>
        <taxon>Rhipicephalus</taxon>
        <taxon>Boophilus</taxon>
    </lineage>
</organism>
<evidence type="ECO:0000313" key="4">
    <source>
        <dbReference type="Proteomes" id="UP000821866"/>
    </source>
</evidence>
<dbReference type="SUPFAM" id="SSF52540">
    <property type="entry name" value="P-loop containing nucleoside triphosphate hydrolases"/>
    <property type="match status" value="1"/>
</dbReference>
<feature type="domain" description="ATPase AAA-type core" evidence="2">
    <location>
        <begin position="123"/>
        <end position="198"/>
    </location>
</feature>
<dbReference type="GO" id="GO:0005634">
    <property type="term" value="C:nucleus"/>
    <property type="evidence" value="ECO:0007669"/>
    <property type="project" value="TreeGrafter"/>
</dbReference>
<dbReference type="AlphaFoldDB" id="A0A9J6D4J0"/>
<dbReference type="GO" id="GO:0000731">
    <property type="term" value="P:DNA synthesis involved in DNA repair"/>
    <property type="evidence" value="ECO:0007669"/>
    <property type="project" value="TreeGrafter"/>
</dbReference>
<reference evidence="3" key="1">
    <citation type="journal article" date="2020" name="Cell">
        <title>Large-Scale Comparative Analyses of Tick Genomes Elucidate Their Genetic Diversity and Vector Capacities.</title>
        <authorList>
            <consortium name="Tick Genome and Microbiome Consortium (TIGMIC)"/>
            <person name="Jia N."/>
            <person name="Wang J."/>
            <person name="Shi W."/>
            <person name="Du L."/>
            <person name="Sun Y."/>
            <person name="Zhan W."/>
            <person name="Jiang J.F."/>
            <person name="Wang Q."/>
            <person name="Zhang B."/>
            <person name="Ji P."/>
            <person name="Bell-Sakyi L."/>
            <person name="Cui X.M."/>
            <person name="Yuan T.T."/>
            <person name="Jiang B.G."/>
            <person name="Yang W.F."/>
            <person name="Lam T.T."/>
            <person name="Chang Q.C."/>
            <person name="Ding S.J."/>
            <person name="Wang X.J."/>
            <person name="Zhu J.G."/>
            <person name="Ruan X.D."/>
            <person name="Zhao L."/>
            <person name="Wei J.T."/>
            <person name="Ye R.Z."/>
            <person name="Que T.C."/>
            <person name="Du C.H."/>
            <person name="Zhou Y.H."/>
            <person name="Cheng J.X."/>
            <person name="Dai P.F."/>
            <person name="Guo W.B."/>
            <person name="Han X.H."/>
            <person name="Huang E.J."/>
            <person name="Li L.F."/>
            <person name="Wei W."/>
            <person name="Gao Y.C."/>
            <person name="Liu J.Z."/>
            <person name="Shao H.Z."/>
            <person name="Wang X."/>
            <person name="Wang C.C."/>
            <person name="Yang T.C."/>
            <person name="Huo Q.B."/>
            <person name="Li W."/>
            <person name="Chen H.Y."/>
            <person name="Chen S.E."/>
            <person name="Zhou L.G."/>
            <person name="Ni X.B."/>
            <person name="Tian J.H."/>
            <person name="Sheng Y."/>
            <person name="Liu T."/>
            <person name="Pan Y.S."/>
            <person name="Xia L.Y."/>
            <person name="Li J."/>
            <person name="Zhao F."/>
            <person name="Cao W.C."/>
        </authorList>
    </citation>
    <scope>NUCLEOTIDE SEQUENCE</scope>
    <source>
        <strain evidence="3">Rmic-2018</strain>
    </source>
</reference>
<dbReference type="PANTHER" id="PTHR13779:SF7">
    <property type="entry name" value="ATPASE WRNIP1"/>
    <property type="match status" value="1"/>
</dbReference>
<proteinExistence type="predicted"/>
<evidence type="ECO:0000259" key="2">
    <source>
        <dbReference type="Pfam" id="PF00004"/>
    </source>
</evidence>
<reference evidence="3" key="2">
    <citation type="submission" date="2021-09" db="EMBL/GenBank/DDBJ databases">
        <authorList>
            <person name="Jia N."/>
            <person name="Wang J."/>
            <person name="Shi W."/>
            <person name="Du L."/>
            <person name="Sun Y."/>
            <person name="Zhan W."/>
            <person name="Jiang J."/>
            <person name="Wang Q."/>
            <person name="Zhang B."/>
            <person name="Ji P."/>
            <person name="Sakyi L.B."/>
            <person name="Cui X."/>
            <person name="Yuan T."/>
            <person name="Jiang B."/>
            <person name="Yang W."/>
            <person name="Lam T.T.-Y."/>
            <person name="Chang Q."/>
            <person name="Ding S."/>
            <person name="Wang X."/>
            <person name="Zhu J."/>
            <person name="Ruan X."/>
            <person name="Zhao L."/>
            <person name="Wei J."/>
            <person name="Que T."/>
            <person name="Du C."/>
            <person name="Cheng J."/>
            <person name="Dai P."/>
            <person name="Han X."/>
            <person name="Huang E."/>
            <person name="Gao Y."/>
            <person name="Liu J."/>
            <person name="Shao H."/>
            <person name="Ye R."/>
            <person name="Li L."/>
            <person name="Wei W."/>
            <person name="Wang X."/>
            <person name="Wang C."/>
            <person name="Huo Q."/>
            <person name="Li W."/>
            <person name="Guo W."/>
            <person name="Chen H."/>
            <person name="Chen S."/>
            <person name="Zhou L."/>
            <person name="Zhou L."/>
            <person name="Ni X."/>
            <person name="Tian J."/>
            <person name="Zhou Y."/>
            <person name="Sheng Y."/>
            <person name="Liu T."/>
            <person name="Pan Y."/>
            <person name="Xia L."/>
            <person name="Li J."/>
            <person name="Zhao F."/>
            <person name="Cao W."/>
        </authorList>
    </citation>
    <scope>NUCLEOTIDE SEQUENCE</scope>
    <source>
        <strain evidence="3">Rmic-2018</strain>
        <tissue evidence="3">Larvae</tissue>
    </source>
</reference>
<feature type="compositionally biased region" description="Low complexity" evidence="1">
    <location>
        <begin position="79"/>
        <end position="89"/>
    </location>
</feature>
<accession>A0A9J6D4J0</accession>
<dbReference type="PANTHER" id="PTHR13779">
    <property type="entry name" value="WERNER HELICASE-INTERACTING PROTEIN 1 FAMILY MEMBER"/>
    <property type="match status" value="1"/>
</dbReference>
<dbReference type="InterPro" id="IPR051314">
    <property type="entry name" value="AAA_ATPase_RarA/MGS1/WRNIP1"/>
</dbReference>
<dbReference type="GO" id="GO:0008047">
    <property type="term" value="F:enzyme activator activity"/>
    <property type="evidence" value="ECO:0007669"/>
    <property type="project" value="TreeGrafter"/>
</dbReference>
<protein>
    <recommendedName>
        <fullName evidence="2">ATPase AAA-type core domain-containing protein</fullName>
    </recommendedName>
</protein>
<dbReference type="GO" id="GO:0017116">
    <property type="term" value="F:single-stranded DNA helicase activity"/>
    <property type="evidence" value="ECO:0007669"/>
    <property type="project" value="TreeGrafter"/>
</dbReference>
<evidence type="ECO:0000313" key="3">
    <source>
        <dbReference type="EMBL" id="KAH8009126.1"/>
    </source>
</evidence>
<name>A0A9J6D4J0_RHIMP</name>
<dbReference type="GO" id="GO:0006261">
    <property type="term" value="P:DNA-templated DNA replication"/>
    <property type="evidence" value="ECO:0007669"/>
    <property type="project" value="TreeGrafter"/>
</dbReference>
<sequence length="255" mass="28346">MVPGLVATGDVPVDTLAEMADRVADYSRAHSLNAVTTPPPATAADPALASIENHLDALLRRLDDFVPGHRRPSSRFQIRSRSSTPIRSPELWPPNGAAGRFILNRVLVPQPIRCLCSQVHSHTTLAHIIANKCKQSSDARFATLSATTAGVKDVKDVLERARNDQKMFKKKTVLFIDEIHRFNKLQQGKQMSLDDSKALYGVALTVDKKMKKEGQTILMIVDNCLAHIVNVRLTDVRLEFHRSTAHLCFNPSIRE</sequence>